<dbReference type="EMBL" id="MTJL01000010">
    <property type="protein sequence ID" value="OMI07526.1"/>
    <property type="molecule type" value="Genomic_DNA"/>
</dbReference>
<feature type="transmembrane region" description="Helical" evidence="1">
    <location>
        <begin position="259"/>
        <end position="278"/>
    </location>
</feature>
<protein>
    <submittedName>
        <fullName evidence="2">Uncharacterized protein</fullName>
    </submittedName>
</protein>
<gene>
    <name evidence="2" type="ORF">BW143_06425</name>
</gene>
<evidence type="ECO:0000313" key="3">
    <source>
        <dbReference type="Proteomes" id="UP000187367"/>
    </source>
</evidence>
<name>A0A1R1RMW1_9BACI</name>
<feature type="transmembrane region" description="Helical" evidence="1">
    <location>
        <begin position="398"/>
        <end position="418"/>
    </location>
</feature>
<organism evidence="2 3">
    <name type="scientific">Bacillus swezeyi</name>
    <dbReference type="NCBI Taxonomy" id="1925020"/>
    <lineage>
        <taxon>Bacteria</taxon>
        <taxon>Bacillati</taxon>
        <taxon>Bacillota</taxon>
        <taxon>Bacilli</taxon>
        <taxon>Bacillales</taxon>
        <taxon>Bacillaceae</taxon>
        <taxon>Bacillus</taxon>
    </lineage>
</organism>
<accession>A0A1R1RMW1</accession>
<sequence length="437" mass="50900">MLEFKLKQLSPELEAWAPMIRFFQLAFNLVYPILLMFVHIDRIPYVDNVDAKWVVLFLVSCFIGFSYHGLSFKNPVLERYHFKLYLLNAIFSKRILFLNLLAIHIVCFKFFVYQSIAVLPIFLIEIGILVILLIWKKARFKHIKKMSLSVSGILALFLLLSSFNTYQPFFESILKSLAGETVIAVILMFSVLKFINGYLKRHRIDDVELKQISGDPSYTAIIFLMMIELMKANAFFANLSVELVFFAFFFIVLLKKTKLFYLLSYEGYQSFLFYLKNIDYPFKKIIIKKILVFFYVMGADCLLFVFYLVFEGKINFAFIFLLLTALDVSLGLTLSLIYPTKLDAKDRLQLYHHSKFQLSTVLILIVTMGIVAQKILFVLHISSLLEVINHKTLDLIELFVGTSVFIINLFAVYFLIIWTKTFFSKLYADQYDSEKGG</sequence>
<feature type="transmembrane region" description="Helical" evidence="1">
    <location>
        <begin position="84"/>
        <end position="105"/>
    </location>
</feature>
<keyword evidence="1" id="KW-0812">Transmembrane</keyword>
<dbReference type="AlphaFoldDB" id="A0A1R1RMW1"/>
<keyword evidence="1" id="KW-1133">Transmembrane helix</keyword>
<dbReference type="Proteomes" id="UP000187367">
    <property type="component" value="Unassembled WGS sequence"/>
</dbReference>
<feature type="transmembrane region" description="Helical" evidence="1">
    <location>
        <begin position="52"/>
        <end position="72"/>
    </location>
</feature>
<feature type="transmembrane region" description="Helical" evidence="1">
    <location>
        <begin position="316"/>
        <end position="338"/>
    </location>
</feature>
<feature type="transmembrane region" description="Helical" evidence="1">
    <location>
        <begin position="111"/>
        <end position="135"/>
    </location>
</feature>
<proteinExistence type="predicted"/>
<evidence type="ECO:0000256" key="1">
    <source>
        <dbReference type="SAM" id="Phobius"/>
    </source>
</evidence>
<feature type="transmembrane region" description="Helical" evidence="1">
    <location>
        <begin position="234"/>
        <end position="253"/>
    </location>
</feature>
<feature type="transmembrane region" description="Helical" evidence="1">
    <location>
        <begin position="290"/>
        <end position="310"/>
    </location>
</feature>
<reference evidence="2 3" key="1">
    <citation type="submission" date="2017-01" db="EMBL/GenBank/DDBJ databases">
        <title>Bacillus phylogenomics.</title>
        <authorList>
            <person name="Dunlap C."/>
        </authorList>
    </citation>
    <scope>NUCLEOTIDE SEQUENCE [LARGE SCALE GENOMIC DNA]</scope>
    <source>
        <strain evidence="2 3">NRRL B-41282</strain>
    </source>
</reference>
<evidence type="ECO:0000313" key="2">
    <source>
        <dbReference type="EMBL" id="OMI07526.1"/>
    </source>
</evidence>
<comment type="caution">
    <text evidence="2">The sequence shown here is derived from an EMBL/GenBank/DDBJ whole genome shotgun (WGS) entry which is preliminary data.</text>
</comment>
<keyword evidence="3" id="KW-1185">Reference proteome</keyword>
<feature type="transmembrane region" description="Helical" evidence="1">
    <location>
        <begin position="20"/>
        <end position="40"/>
    </location>
</feature>
<feature type="transmembrane region" description="Helical" evidence="1">
    <location>
        <begin position="147"/>
        <end position="166"/>
    </location>
</feature>
<accession>A0A1R1QS71</accession>
<feature type="transmembrane region" description="Helical" evidence="1">
    <location>
        <begin position="358"/>
        <end position="378"/>
    </location>
</feature>
<feature type="transmembrane region" description="Helical" evidence="1">
    <location>
        <begin position="172"/>
        <end position="195"/>
    </location>
</feature>
<keyword evidence="1" id="KW-0472">Membrane</keyword>